<dbReference type="Pfam" id="PF02706">
    <property type="entry name" value="Wzz"/>
    <property type="match status" value="1"/>
</dbReference>
<evidence type="ECO:0000256" key="4">
    <source>
        <dbReference type="ARBA" id="ARBA00022989"/>
    </source>
</evidence>
<reference evidence="8" key="2">
    <citation type="submission" date="2020-09" db="EMBL/GenBank/DDBJ databases">
        <authorList>
            <person name="Sun Q."/>
            <person name="Zhou Y."/>
        </authorList>
    </citation>
    <scope>NUCLEOTIDE SEQUENCE</scope>
    <source>
        <strain evidence="8">CGMCC 1.15343</strain>
    </source>
</reference>
<feature type="transmembrane region" description="Helical" evidence="6">
    <location>
        <begin position="36"/>
        <end position="56"/>
    </location>
</feature>
<feature type="domain" description="Polysaccharide chain length determinant N-terminal" evidence="7">
    <location>
        <begin position="31"/>
        <end position="118"/>
    </location>
</feature>
<accession>A0A916XE76</accession>
<dbReference type="PANTHER" id="PTHR32309">
    <property type="entry name" value="TYROSINE-PROTEIN KINASE"/>
    <property type="match status" value="1"/>
</dbReference>
<sequence>MNLENSTLTKEENNEISMKEIINSFKSNYQYLKREWLLIVLLSLLGGIVGLVYSFVKKPVYTATTTFVLETGEAGANLGQYAGLASMIGLDLNTGGGIFQGNNILELYRSRNMVEKTLMTEALVDGKKMLLADRFSQFNELYEEWDEKPRTRGFRFTQNIKSLSFDQQRLQDSLLAELSGDINKDYLVVIKPEKNSIIRVDVNSKDEAFAKAFNDQIVANVNAFYVQTKTRKSTMNVNILQEKADSIRRVMNGAIFSAAAVADATPNLNPTKQLQRNAPIQRSQFTAETNKAILGELVKNLELSKLNLLKETPLIQVVDFPKYPLYKSFPGRIASFVIGTLLFGFLTVAFLLFKKLIRAAMA</sequence>
<evidence type="ECO:0000313" key="9">
    <source>
        <dbReference type="Proteomes" id="UP000651668"/>
    </source>
</evidence>
<evidence type="ECO:0000259" key="7">
    <source>
        <dbReference type="Pfam" id="PF02706"/>
    </source>
</evidence>
<dbReference type="InterPro" id="IPR003856">
    <property type="entry name" value="LPS_length_determ_N"/>
</dbReference>
<keyword evidence="5 6" id="KW-0472">Membrane</keyword>
<evidence type="ECO:0000256" key="1">
    <source>
        <dbReference type="ARBA" id="ARBA00004651"/>
    </source>
</evidence>
<dbReference type="RefSeq" id="WP_188626598.1">
    <property type="nucleotide sequence ID" value="NZ_BMIL01000005.1"/>
</dbReference>
<evidence type="ECO:0000256" key="3">
    <source>
        <dbReference type="ARBA" id="ARBA00022692"/>
    </source>
</evidence>
<keyword evidence="3 6" id="KW-0812">Transmembrane</keyword>
<organism evidence="8 9">
    <name type="scientific">Pedobacter quisquiliarum</name>
    <dbReference type="NCBI Taxonomy" id="1834438"/>
    <lineage>
        <taxon>Bacteria</taxon>
        <taxon>Pseudomonadati</taxon>
        <taxon>Bacteroidota</taxon>
        <taxon>Sphingobacteriia</taxon>
        <taxon>Sphingobacteriales</taxon>
        <taxon>Sphingobacteriaceae</taxon>
        <taxon>Pedobacter</taxon>
    </lineage>
</organism>
<proteinExistence type="predicted"/>
<evidence type="ECO:0000256" key="2">
    <source>
        <dbReference type="ARBA" id="ARBA00022475"/>
    </source>
</evidence>
<reference evidence="8" key="1">
    <citation type="journal article" date="2014" name="Int. J. Syst. Evol. Microbiol.">
        <title>Complete genome sequence of Corynebacterium casei LMG S-19264T (=DSM 44701T), isolated from a smear-ripened cheese.</title>
        <authorList>
            <consortium name="US DOE Joint Genome Institute (JGI-PGF)"/>
            <person name="Walter F."/>
            <person name="Albersmeier A."/>
            <person name="Kalinowski J."/>
            <person name="Ruckert C."/>
        </authorList>
    </citation>
    <scope>NUCLEOTIDE SEQUENCE</scope>
    <source>
        <strain evidence="8">CGMCC 1.15343</strain>
    </source>
</reference>
<name>A0A916XE76_9SPHI</name>
<evidence type="ECO:0000256" key="5">
    <source>
        <dbReference type="ARBA" id="ARBA00023136"/>
    </source>
</evidence>
<keyword evidence="9" id="KW-1185">Reference proteome</keyword>
<dbReference type="InterPro" id="IPR050445">
    <property type="entry name" value="Bact_polysacc_biosynth/exp"/>
</dbReference>
<dbReference type="EMBL" id="BMIL01000005">
    <property type="protein sequence ID" value="GGC65173.1"/>
    <property type="molecule type" value="Genomic_DNA"/>
</dbReference>
<comment type="subcellular location">
    <subcellularLocation>
        <location evidence="1">Cell membrane</location>
        <topology evidence="1">Multi-pass membrane protein</topology>
    </subcellularLocation>
</comment>
<feature type="transmembrane region" description="Helical" evidence="6">
    <location>
        <begin position="333"/>
        <end position="353"/>
    </location>
</feature>
<dbReference type="GO" id="GO:0005886">
    <property type="term" value="C:plasma membrane"/>
    <property type="evidence" value="ECO:0007669"/>
    <property type="project" value="UniProtKB-SubCell"/>
</dbReference>
<comment type="caution">
    <text evidence="8">The sequence shown here is derived from an EMBL/GenBank/DDBJ whole genome shotgun (WGS) entry which is preliminary data.</text>
</comment>
<keyword evidence="4 6" id="KW-1133">Transmembrane helix</keyword>
<evidence type="ECO:0000313" key="8">
    <source>
        <dbReference type="EMBL" id="GGC65173.1"/>
    </source>
</evidence>
<protein>
    <recommendedName>
        <fullName evidence="7">Polysaccharide chain length determinant N-terminal domain-containing protein</fullName>
    </recommendedName>
</protein>
<evidence type="ECO:0000256" key="6">
    <source>
        <dbReference type="SAM" id="Phobius"/>
    </source>
</evidence>
<dbReference type="PANTHER" id="PTHR32309:SF31">
    <property type="entry name" value="CAPSULAR EXOPOLYSACCHARIDE FAMILY"/>
    <property type="match status" value="1"/>
</dbReference>
<dbReference type="AlphaFoldDB" id="A0A916XE76"/>
<keyword evidence="2" id="KW-1003">Cell membrane</keyword>
<gene>
    <name evidence="8" type="ORF">GCM10011387_18520</name>
</gene>
<dbReference type="Proteomes" id="UP000651668">
    <property type="component" value="Unassembled WGS sequence"/>
</dbReference>